<comment type="cofactor">
    <cofactor evidence="1">
        <name>Mg(2+)</name>
        <dbReference type="ChEBI" id="CHEBI:18420"/>
    </cofactor>
</comment>
<name>A0A8H7GTC0_9ASCO</name>
<dbReference type="Pfam" id="PF03737">
    <property type="entry name" value="RraA-like"/>
    <property type="match status" value="1"/>
</dbReference>
<keyword evidence="1" id="KW-0479">Metal-binding</keyword>
<accession>A0A8H7GTC0</accession>
<dbReference type="OrthoDB" id="1476984at2759"/>
<keyword evidence="3" id="KW-1185">Reference proteome</keyword>
<dbReference type="CDD" id="cd16841">
    <property type="entry name" value="RraA_family"/>
    <property type="match status" value="1"/>
</dbReference>
<dbReference type="PANTHER" id="PTHR33254:SF28">
    <property type="entry name" value="4-HYDROXY-4-METHYL-2-OXOGLUTARATE ALDOLASE"/>
    <property type="match status" value="1"/>
</dbReference>
<keyword evidence="1" id="KW-0460">Magnesium</keyword>
<organism evidence="2 3">
    <name type="scientific">Metschnikowia pulcherrima</name>
    <dbReference type="NCBI Taxonomy" id="27326"/>
    <lineage>
        <taxon>Eukaryota</taxon>
        <taxon>Fungi</taxon>
        <taxon>Dikarya</taxon>
        <taxon>Ascomycota</taxon>
        <taxon>Saccharomycotina</taxon>
        <taxon>Pichiomycetes</taxon>
        <taxon>Metschnikowiaceae</taxon>
        <taxon>Metschnikowia</taxon>
    </lineage>
</organism>
<dbReference type="GO" id="GO:0046872">
    <property type="term" value="F:metal ion binding"/>
    <property type="evidence" value="ECO:0007669"/>
    <property type="project" value="UniProtKB-KW"/>
</dbReference>
<evidence type="ECO:0000313" key="2">
    <source>
        <dbReference type="EMBL" id="KAF8002164.1"/>
    </source>
</evidence>
<dbReference type="GO" id="GO:0047443">
    <property type="term" value="F:4-hydroxy-4-methyl-2-oxoglutarate aldolase activity"/>
    <property type="evidence" value="ECO:0007669"/>
    <property type="project" value="TreeGrafter"/>
</dbReference>
<sequence>MSLRSRLSQFTSCDVSDALVHFGLKDGGFVPNLTQRSFRDPKIPRSGVSVVGPAYTVLYAPKSDPRPAVTESYIDNVPENSVLVIGLSENQQITTAPFVTVNNALYGGLMSARAKYRNAAGSVVLGRVRDLAEHRNHGLPVWSYGVGTTAPGSVVKVVGINVPLDVKVASIDPTVLELETVSIRYGDLIVADEDGVVRIPIGHETEPEALIDIEKVMEYLPKRVDADRNVSGDIQNGRGAAESQKFWRKPDRVIQLDGKRIDTVNELILIIYGPCF</sequence>
<reference evidence="2" key="1">
    <citation type="submission" date="2020-10" db="EMBL/GenBank/DDBJ databases">
        <title>The Whole-Genome Sequence of Metschnikowia persimmonesis, a Novel Endophytic Yeast Species Isolated from Medicinal Plant Diospyros kaki Thumb.</title>
        <authorList>
            <person name="Rahmat E."/>
            <person name="Kang Y."/>
        </authorList>
    </citation>
    <scope>NUCLEOTIDE SEQUENCE</scope>
    <source>
        <strain evidence="2">KIOM G15050</strain>
    </source>
</reference>
<comment type="caution">
    <text evidence="2">The sequence shown here is derived from an EMBL/GenBank/DDBJ whole genome shotgun (WGS) entry which is preliminary data.</text>
</comment>
<evidence type="ECO:0000256" key="1">
    <source>
        <dbReference type="PIRSR" id="PIRSR605493-1"/>
    </source>
</evidence>
<gene>
    <name evidence="2" type="ORF">HF325_003129</name>
</gene>
<dbReference type="InterPro" id="IPR005493">
    <property type="entry name" value="RraA/RraA-like"/>
</dbReference>
<dbReference type="InterPro" id="IPR036704">
    <property type="entry name" value="RraA/RraA-like_sf"/>
</dbReference>
<dbReference type="PANTHER" id="PTHR33254">
    <property type="entry name" value="4-HYDROXY-4-METHYL-2-OXOGLUTARATE ALDOLASE 3-RELATED"/>
    <property type="match status" value="1"/>
</dbReference>
<dbReference type="SUPFAM" id="SSF89562">
    <property type="entry name" value="RraA-like"/>
    <property type="match status" value="1"/>
</dbReference>
<dbReference type="GO" id="GO:0008948">
    <property type="term" value="F:oxaloacetate decarboxylase activity"/>
    <property type="evidence" value="ECO:0007669"/>
    <property type="project" value="TreeGrafter"/>
</dbReference>
<proteinExistence type="predicted"/>
<dbReference type="AlphaFoldDB" id="A0A8H7GTC0"/>
<evidence type="ECO:0008006" key="4">
    <source>
        <dbReference type="Google" id="ProtNLM"/>
    </source>
</evidence>
<feature type="binding site" evidence="1">
    <location>
        <position position="130"/>
    </location>
    <ligand>
        <name>Mg(2+)</name>
        <dbReference type="ChEBI" id="CHEBI:18420"/>
    </ligand>
</feature>
<dbReference type="Proteomes" id="UP000649328">
    <property type="component" value="Unassembled WGS sequence"/>
</dbReference>
<evidence type="ECO:0000313" key="3">
    <source>
        <dbReference type="Proteomes" id="UP000649328"/>
    </source>
</evidence>
<dbReference type="EMBL" id="JACBPP010000004">
    <property type="protein sequence ID" value="KAF8002164.1"/>
    <property type="molecule type" value="Genomic_DNA"/>
</dbReference>
<dbReference type="Gene3D" id="3.50.30.40">
    <property type="entry name" value="Ribonuclease E inhibitor RraA/RraA-like"/>
    <property type="match status" value="1"/>
</dbReference>
<protein>
    <recommendedName>
        <fullName evidence="4">4-hydroxy-4-methyl-2-oxoglutarate aldolase</fullName>
    </recommendedName>
</protein>
<feature type="binding site" evidence="1">
    <location>
        <position position="129"/>
    </location>
    <ligand>
        <name>substrate</name>
    </ligand>
</feature>
<feature type="binding site" evidence="1">
    <location>
        <begin position="107"/>
        <end position="110"/>
    </location>
    <ligand>
        <name>substrate</name>
    </ligand>
</feature>